<dbReference type="Proteomes" id="UP000264541">
    <property type="component" value="Unassembled WGS sequence"/>
</dbReference>
<sequence length="207" mass="23181">MNILSASRLETQYSIETVPCSSRWRAGHWLNGRFRWLNSNTPDKSICSEEFEVKQLSSYNTKVVFWRLTIPNQTSSYSLHKIFFEYEGDCSSNTAAFYSPNEQAIMHSANGTVSLLGGIMEGKGLTQYCIRQKGRDSLFKSKLDGTLNFSPLARGNVISTYSLEALLAPGEDAAATAWMIVSNCKDEAVTLNDQLKNRADGHFYFTS</sequence>
<dbReference type="EMBL" id="QVTE01000057">
    <property type="protein sequence ID" value="RFU64285.1"/>
    <property type="molecule type" value="Genomic_DNA"/>
</dbReference>
<name>A0A372LDW9_9BACI</name>
<accession>A0A372LDW9</accession>
<protein>
    <submittedName>
        <fullName evidence="1">Uncharacterized protein</fullName>
    </submittedName>
</protein>
<proteinExistence type="predicted"/>
<keyword evidence="2" id="KW-1185">Reference proteome</keyword>
<dbReference type="RefSeq" id="WP_117328302.1">
    <property type="nucleotide sequence ID" value="NZ_QVTE01000057.1"/>
</dbReference>
<gene>
    <name evidence="1" type="ORF">D0469_18965</name>
</gene>
<evidence type="ECO:0000313" key="1">
    <source>
        <dbReference type="EMBL" id="RFU64285.1"/>
    </source>
</evidence>
<dbReference type="OrthoDB" id="3902805at2"/>
<organism evidence="1 2">
    <name type="scientific">Peribacillus saganii</name>
    <dbReference type="NCBI Taxonomy" id="2303992"/>
    <lineage>
        <taxon>Bacteria</taxon>
        <taxon>Bacillati</taxon>
        <taxon>Bacillota</taxon>
        <taxon>Bacilli</taxon>
        <taxon>Bacillales</taxon>
        <taxon>Bacillaceae</taxon>
        <taxon>Peribacillus</taxon>
    </lineage>
</organism>
<dbReference type="AlphaFoldDB" id="A0A372LDW9"/>
<reference evidence="1 2" key="1">
    <citation type="submission" date="2018-08" db="EMBL/GenBank/DDBJ databases">
        <title>Bacillus chawlae sp. nov., Bacillus glennii sp. nov., and Bacillus saganii sp. nov. Isolated from the Vehicle Assembly Building at Kennedy Space Center where the Viking Spacecraft were Assembled.</title>
        <authorList>
            <person name="Seuylemezian A."/>
            <person name="Vaishampayan P."/>
        </authorList>
    </citation>
    <scope>NUCLEOTIDE SEQUENCE [LARGE SCALE GENOMIC DNA]</scope>
    <source>
        <strain evidence="1 2">V47-23a</strain>
    </source>
</reference>
<evidence type="ECO:0000313" key="2">
    <source>
        <dbReference type="Proteomes" id="UP000264541"/>
    </source>
</evidence>
<comment type="caution">
    <text evidence="1">The sequence shown here is derived from an EMBL/GenBank/DDBJ whole genome shotgun (WGS) entry which is preliminary data.</text>
</comment>